<reference evidence="2" key="1">
    <citation type="submission" date="2020-05" db="EMBL/GenBank/DDBJ databases">
        <title>Mycena genomes resolve the evolution of fungal bioluminescence.</title>
        <authorList>
            <person name="Tsai I.J."/>
        </authorList>
    </citation>
    <scope>NUCLEOTIDE SEQUENCE</scope>
    <source>
        <strain evidence="2">CCC161011</strain>
    </source>
</reference>
<dbReference type="Pfam" id="PF00069">
    <property type="entry name" value="Pkinase"/>
    <property type="match status" value="1"/>
</dbReference>
<dbReference type="InterPro" id="IPR011009">
    <property type="entry name" value="Kinase-like_dom_sf"/>
</dbReference>
<accession>A0A8H7CTM9</accession>
<dbReference type="InterPro" id="IPR008271">
    <property type="entry name" value="Ser/Thr_kinase_AS"/>
</dbReference>
<comment type="caution">
    <text evidence="2">The sequence shown here is derived from an EMBL/GenBank/DDBJ whole genome shotgun (WGS) entry which is preliminary data.</text>
</comment>
<dbReference type="Gene3D" id="1.10.510.10">
    <property type="entry name" value="Transferase(Phosphotransferase) domain 1"/>
    <property type="match status" value="1"/>
</dbReference>
<keyword evidence="3" id="KW-1185">Reference proteome</keyword>
<proteinExistence type="predicted"/>
<evidence type="ECO:0000313" key="3">
    <source>
        <dbReference type="Proteomes" id="UP000620124"/>
    </source>
</evidence>
<dbReference type="InterPro" id="IPR051681">
    <property type="entry name" value="Ser/Thr_Kinases-Pseudokinases"/>
</dbReference>
<evidence type="ECO:0000259" key="1">
    <source>
        <dbReference type="PROSITE" id="PS50011"/>
    </source>
</evidence>
<dbReference type="GO" id="GO:0004674">
    <property type="term" value="F:protein serine/threonine kinase activity"/>
    <property type="evidence" value="ECO:0007669"/>
    <property type="project" value="TreeGrafter"/>
</dbReference>
<dbReference type="OrthoDB" id="4062651at2759"/>
<dbReference type="SMART" id="SM00220">
    <property type="entry name" value="S_TKc"/>
    <property type="match status" value="1"/>
</dbReference>
<dbReference type="PROSITE" id="PS00108">
    <property type="entry name" value="PROTEIN_KINASE_ST"/>
    <property type="match status" value="1"/>
</dbReference>
<dbReference type="PROSITE" id="PS50011">
    <property type="entry name" value="PROTEIN_KINASE_DOM"/>
    <property type="match status" value="1"/>
</dbReference>
<dbReference type="AlphaFoldDB" id="A0A8H7CTM9"/>
<dbReference type="PANTHER" id="PTHR44329:SF214">
    <property type="entry name" value="PROTEIN KINASE DOMAIN-CONTAINING PROTEIN"/>
    <property type="match status" value="1"/>
</dbReference>
<gene>
    <name evidence="2" type="ORF">MVEN_01282900</name>
</gene>
<dbReference type="GO" id="GO:0005524">
    <property type="term" value="F:ATP binding"/>
    <property type="evidence" value="ECO:0007669"/>
    <property type="project" value="InterPro"/>
</dbReference>
<dbReference type="InterPro" id="IPR000719">
    <property type="entry name" value="Prot_kinase_dom"/>
</dbReference>
<name>A0A8H7CTM9_9AGAR</name>
<protein>
    <submittedName>
        <fullName evidence="2">Protein kinase domain-containing protein</fullName>
    </submittedName>
</protein>
<dbReference type="PANTHER" id="PTHR44329">
    <property type="entry name" value="SERINE/THREONINE-PROTEIN KINASE TNNI3K-RELATED"/>
    <property type="match status" value="1"/>
</dbReference>
<feature type="domain" description="Protein kinase" evidence="1">
    <location>
        <begin position="24"/>
        <end position="293"/>
    </location>
</feature>
<organism evidence="2 3">
    <name type="scientific">Mycena venus</name>
    <dbReference type="NCBI Taxonomy" id="2733690"/>
    <lineage>
        <taxon>Eukaryota</taxon>
        <taxon>Fungi</taxon>
        <taxon>Dikarya</taxon>
        <taxon>Basidiomycota</taxon>
        <taxon>Agaricomycotina</taxon>
        <taxon>Agaricomycetes</taxon>
        <taxon>Agaricomycetidae</taxon>
        <taxon>Agaricales</taxon>
        <taxon>Marasmiineae</taxon>
        <taxon>Mycenaceae</taxon>
        <taxon>Mycena</taxon>
    </lineage>
</organism>
<dbReference type="Proteomes" id="UP000620124">
    <property type="component" value="Unassembled WGS sequence"/>
</dbReference>
<dbReference type="SUPFAM" id="SSF56112">
    <property type="entry name" value="Protein kinase-like (PK-like)"/>
    <property type="match status" value="1"/>
</dbReference>
<keyword evidence="2" id="KW-0418">Kinase</keyword>
<keyword evidence="2" id="KW-0808">Transferase</keyword>
<dbReference type="EMBL" id="JACAZI010000010">
    <property type="protein sequence ID" value="KAF7349825.1"/>
    <property type="molecule type" value="Genomic_DNA"/>
</dbReference>
<sequence length="541" mass="59894">MSARYREHVDRHHLTILDGRVTLNLNEPVNMDGHYSDVHKGSLQSLQADFPPAAVAVKMIRGRSIADSDIRKFLKEVHTWSKLDYTNNNHILPLFGITLDLGGTLSIISPWMGQGSAIKYVSNETIHPGPLLHDVATALHYLHARKETVYHGDVKGDNIMVSDSGQAFLADFGFSVLASGSFSLSITHPTGGTPLWMAPEKLRGEGDSAAADVYSFAMLILELFTRKEPFKGEIRPNVDQIQNGRRPVRPNPDVTLNRLTDDWWKLCELYWAPDPCKRWTMEQIKETIGQNMFHTTANSMQLNIQMAGGSTIETEITNGPINLCFVRDLSVGHLYGSQILLRLYPAEPVSDVSLPVAWKILTFDDDTAEKTITWTADFGFCTIDEQEDGSIVPESATVVQLGQVSRLVWEAGKLQWSSPENGNAHHRGAALNQSNMPVSLALCLVDSVGTYTPKYSPVVRLGLLQHGATFSSGAPVKLQAYVVSGNKVYKEGQVIEKQDLLFPLFSNFEGLPEPHDFRSLPKYAKFSVSKQSSGKLVVAHI</sequence>
<evidence type="ECO:0000313" key="2">
    <source>
        <dbReference type="EMBL" id="KAF7349825.1"/>
    </source>
</evidence>